<evidence type="ECO:0000313" key="4">
    <source>
        <dbReference type="Proteomes" id="UP000011115"/>
    </source>
</evidence>
<proteinExistence type="predicted"/>
<dbReference type="EnsemblPlants" id="PGSC0003DMT400074916">
    <property type="protein sequence ID" value="PGSC0003DMT400074916"/>
    <property type="gene ID" value="PGSC0003DMG400029136"/>
</dbReference>
<comment type="cofactor">
    <cofactor evidence="1">
        <name>pyridoxal 5'-phosphate</name>
        <dbReference type="ChEBI" id="CHEBI:597326"/>
    </cofactor>
</comment>
<evidence type="ECO:0000256" key="1">
    <source>
        <dbReference type="ARBA" id="ARBA00001933"/>
    </source>
</evidence>
<keyword evidence="4" id="KW-1185">Reference proteome</keyword>
<dbReference type="PaxDb" id="4113-PGSC0003DMT400074916"/>
<reference evidence="4" key="1">
    <citation type="journal article" date="2011" name="Nature">
        <title>Genome sequence and analysis of the tuber crop potato.</title>
        <authorList>
            <consortium name="The Potato Genome Sequencing Consortium"/>
        </authorList>
    </citation>
    <scope>NUCLEOTIDE SEQUENCE [LARGE SCALE GENOMIC DNA]</scope>
    <source>
        <strain evidence="4">cv. DM1-3 516 R44</strain>
    </source>
</reference>
<evidence type="ECO:0000256" key="2">
    <source>
        <dbReference type="ARBA" id="ARBA00022898"/>
    </source>
</evidence>
<dbReference type="AlphaFoldDB" id="M1CUC6"/>
<sequence>MRSATYIGTTEVLISFGLGFFYGRNIINVHVKSIKGSFNDSVSQDEDVRLIGVEAGGTGLDSDQHSATMARGQVGVYHGAMSYLLQDEDRQFIGPHSIV</sequence>
<evidence type="ECO:0000313" key="3">
    <source>
        <dbReference type="EnsemblPlants" id="PGSC0003DMT400074916"/>
    </source>
</evidence>
<accession>M1CUC6</accession>
<dbReference type="Gramene" id="PGSC0003DMT400074916">
    <property type="protein sequence ID" value="PGSC0003DMT400074916"/>
    <property type="gene ID" value="PGSC0003DMG400029136"/>
</dbReference>
<dbReference type="GO" id="GO:0004834">
    <property type="term" value="F:tryptophan synthase activity"/>
    <property type="evidence" value="ECO:0007669"/>
    <property type="project" value="InterPro"/>
</dbReference>
<dbReference type="PANTHER" id="PTHR48077:SF4">
    <property type="entry name" value="TRYPTOPHAN SYNTHASE"/>
    <property type="match status" value="1"/>
</dbReference>
<dbReference type="HOGENOM" id="CLU_2324818_0_0_1"/>
<dbReference type="SUPFAM" id="SSF53686">
    <property type="entry name" value="Tryptophan synthase beta subunit-like PLP-dependent enzymes"/>
    <property type="match status" value="1"/>
</dbReference>
<dbReference type="STRING" id="4113.M1CUC6"/>
<dbReference type="PANTHER" id="PTHR48077">
    <property type="entry name" value="TRYPTOPHAN SYNTHASE-RELATED"/>
    <property type="match status" value="1"/>
</dbReference>
<dbReference type="InterPro" id="IPR023026">
    <property type="entry name" value="Trp_synth_beta/beta-like"/>
</dbReference>
<dbReference type="Proteomes" id="UP000011115">
    <property type="component" value="Unassembled WGS sequence"/>
</dbReference>
<dbReference type="Gene3D" id="3.40.50.1100">
    <property type="match status" value="1"/>
</dbReference>
<dbReference type="eggNOG" id="KOG1395">
    <property type="taxonomic scope" value="Eukaryota"/>
</dbReference>
<name>M1CUC6_SOLTU</name>
<keyword evidence="2" id="KW-0663">Pyridoxal phosphate</keyword>
<dbReference type="InParanoid" id="M1CUC6"/>
<reference evidence="3" key="2">
    <citation type="submission" date="2015-06" db="UniProtKB">
        <authorList>
            <consortium name="EnsemblPlants"/>
        </authorList>
    </citation>
    <scope>IDENTIFICATION</scope>
    <source>
        <strain evidence="3">DM1-3 516 R44</strain>
    </source>
</reference>
<protein>
    <submittedName>
        <fullName evidence="3">Tryptophan synthase beta chain</fullName>
    </submittedName>
</protein>
<dbReference type="InterPro" id="IPR036052">
    <property type="entry name" value="TrpB-like_PALP_sf"/>
</dbReference>
<organism evidence="3 4">
    <name type="scientific">Solanum tuberosum</name>
    <name type="common">Potato</name>
    <dbReference type="NCBI Taxonomy" id="4113"/>
    <lineage>
        <taxon>Eukaryota</taxon>
        <taxon>Viridiplantae</taxon>
        <taxon>Streptophyta</taxon>
        <taxon>Embryophyta</taxon>
        <taxon>Tracheophyta</taxon>
        <taxon>Spermatophyta</taxon>
        <taxon>Magnoliopsida</taxon>
        <taxon>eudicotyledons</taxon>
        <taxon>Gunneridae</taxon>
        <taxon>Pentapetalae</taxon>
        <taxon>asterids</taxon>
        <taxon>lamiids</taxon>
        <taxon>Solanales</taxon>
        <taxon>Solanaceae</taxon>
        <taxon>Solanoideae</taxon>
        <taxon>Solaneae</taxon>
        <taxon>Solanum</taxon>
    </lineage>
</organism>